<reference evidence="5 6" key="1">
    <citation type="submission" date="2022-10" db="EMBL/GenBank/DDBJ databases">
        <title>Janthinobacterium sp. hw3 Genome sequencing.</title>
        <authorList>
            <person name="Park S."/>
        </authorList>
    </citation>
    <scope>NUCLEOTIDE SEQUENCE [LARGE SCALE GENOMIC DNA]</scope>
    <source>
        <strain evidence="6">hw3</strain>
    </source>
</reference>
<dbReference type="PANTHER" id="PTHR43792">
    <property type="entry name" value="GNAT FAMILY, PUTATIVE (AFU_ORTHOLOGUE AFUA_3G00765)-RELATED-RELATED"/>
    <property type="match status" value="1"/>
</dbReference>
<dbReference type="SUPFAM" id="SSF55729">
    <property type="entry name" value="Acyl-CoA N-acyltransferases (Nat)"/>
    <property type="match status" value="1"/>
</dbReference>
<dbReference type="InterPro" id="IPR051531">
    <property type="entry name" value="N-acetyltransferase"/>
</dbReference>
<keyword evidence="6" id="KW-1185">Reference proteome</keyword>
<proteinExistence type="inferred from homology"/>
<evidence type="ECO:0000256" key="3">
    <source>
        <dbReference type="ARBA" id="ARBA00038502"/>
    </source>
</evidence>
<name>A0ABT5JV75_9BURK</name>
<evidence type="ECO:0000256" key="1">
    <source>
        <dbReference type="ARBA" id="ARBA00022679"/>
    </source>
</evidence>
<dbReference type="Gene3D" id="3.40.630.30">
    <property type="match status" value="1"/>
</dbReference>
<organism evidence="5 6">
    <name type="scientific">Janthinobacterium fluminis</name>
    <dbReference type="NCBI Taxonomy" id="2987524"/>
    <lineage>
        <taxon>Bacteria</taxon>
        <taxon>Pseudomonadati</taxon>
        <taxon>Pseudomonadota</taxon>
        <taxon>Betaproteobacteria</taxon>
        <taxon>Burkholderiales</taxon>
        <taxon>Oxalobacteraceae</taxon>
        <taxon>Janthinobacterium</taxon>
    </lineage>
</organism>
<keyword evidence="1" id="KW-0808">Transferase</keyword>
<evidence type="ECO:0000313" key="6">
    <source>
        <dbReference type="Proteomes" id="UP001221208"/>
    </source>
</evidence>
<accession>A0ABT5JV75</accession>
<comment type="similarity">
    <text evidence="3">Belongs to the acetyltransferase family. RimJ subfamily.</text>
</comment>
<evidence type="ECO:0000313" key="5">
    <source>
        <dbReference type="EMBL" id="MDC8756315.1"/>
    </source>
</evidence>
<evidence type="ECO:0000256" key="2">
    <source>
        <dbReference type="ARBA" id="ARBA00023315"/>
    </source>
</evidence>
<dbReference type="EMBL" id="JAQQXR010000001">
    <property type="protein sequence ID" value="MDC8756315.1"/>
    <property type="molecule type" value="Genomic_DNA"/>
</dbReference>
<dbReference type="PROSITE" id="PS51186">
    <property type="entry name" value="GNAT"/>
    <property type="match status" value="1"/>
</dbReference>
<gene>
    <name evidence="5" type="ORF">OIK44_01795</name>
</gene>
<protein>
    <submittedName>
        <fullName evidence="5">GNAT family protein</fullName>
    </submittedName>
</protein>
<dbReference type="InterPro" id="IPR000182">
    <property type="entry name" value="GNAT_dom"/>
</dbReference>
<keyword evidence="2" id="KW-0012">Acyltransferase</keyword>
<comment type="caution">
    <text evidence="5">The sequence shown here is derived from an EMBL/GenBank/DDBJ whole genome shotgun (WGS) entry which is preliminary data.</text>
</comment>
<dbReference type="RefSeq" id="WP_273668940.1">
    <property type="nucleotide sequence ID" value="NZ_JAQQXR010000001.1"/>
</dbReference>
<evidence type="ECO:0000259" key="4">
    <source>
        <dbReference type="PROSITE" id="PS51186"/>
    </source>
</evidence>
<dbReference type="InterPro" id="IPR016181">
    <property type="entry name" value="Acyl_CoA_acyltransferase"/>
</dbReference>
<dbReference type="PANTHER" id="PTHR43792:SF8">
    <property type="entry name" value="[RIBOSOMAL PROTEIN US5]-ALANINE N-ACETYLTRANSFERASE"/>
    <property type="match status" value="1"/>
</dbReference>
<feature type="domain" description="N-acetyltransferase" evidence="4">
    <location>
        <begin position="9"/>
        <end position="175"/>
    </location>
</feature>
<dbReference type="Proteomes" id="UP001221208">
    <property type="component" value="Unassembled WGS sequence"/>
</dbReference>
<dbReference type="Pfam" id="PF13302">
    <property type="entry name" value="Acetyltransf_3"/>
    <property type="match status" value="1"/>
</dbReference>
<sequence>MPTSTAASLQIFPPTLADAEELLAFESDNRAYFESWINARSDGYYHIAAVRAAIEQAARERDNDVAYQFLAKVGGRIVGRVNLTAVVRRYFNKAALGYRIAEQAGGQGYASRAVELAVREGFGAIGLWRIEADVRAANTGSQRVMERNDFRLYGKSARSMRMHGSWHDVLHFERRRDEEPSSFDDVDALLPASQR</sequence>